<keyword evidence="1" id="KW-0812">Transmembrane</keyword>
<evidence type="ECO:0000256" key="1">
    <source>
        <dbReference type="SAM" id="Phobius"/>
    </source>
</evidence>
<organism evidence="2">
    <name type="scientific">Schizaphis graminum</name>
    <name type="common">Green bug aphid</name>
    <dbReference type="NCBI Taxonomy" id="13262"/>
    <lineage>
        <taxon>Eukaryota</taxon>
        <taxon>Metazoa</taxon>
        <taxon>Ecdysozoa</taxon>
        <taxon>Arthropoda</taxon>
        <taxon>Hexapoda</taxon>
        <taxon>Insecta</taxon>
        <taxon>Pterygota</taxon>
        <taxon>Neoptera</taxon>
        <taxon>Paraneoptera</taxon>
        <taxon>Hemiptera</taxon>
        <taxon>Sternorrhyncha</taxon>
        <taxon>Aphidomorpha</taxon>
        <taxon>Aphidoidea</taxon>
        <taxon>Aphididae</taxon>
        <taxon>Aphidini</taxon>
        <taxon>Schizaphis</taxon>
    </lineage>
</organism>
<accession>A0A2S2NNJ9</accession>
<proteinExistence type="predicted"/>
<reference evidence="2" key="1">
    <citation type="submission" date="2018-04" db="EMBL/GenBank/DDBJ databases">
        <title>Transcriptome of Schizaphis graminum biotype I.</title>
        <authorList>
            <person name="Scully E.D."/>
            <person name="Geib S.M."/>
            <person name="Palmer N.A."/>
            <person name="Koch K."/>
            <person name="Bradshaw J."/>
            <person name="Heng-Moss T."/>
            <person name="Sarath G."/>
        </authorList>
    </citation>
    <scope>NUCLEOTIDE SEQUENCE</scope>
</reference>
<sequence length="110" mass="13000">MNTIFFLIRLCLGTTLNLRHFKITLFLCVSCTYNCTLARTQSIIIYNIICFIDICYFFFEMWSKYSDSFQQTTRYYYYYVILPQRLQKSMNTCNGLCSLNAVSSGIDIHV</sequence>
<protein>
    <submittedName>
        <fullName evidence="2">Uncharacterized protein</fullName>
    </submittedName>
</protein>
<feature type="transmembrane region" description="Helical" evidence="1">
    <location>
        <begin position="44"/>
        <end position="62"/>
    </location>
</feature>
<dbReference type="EMBL" id="GGMR01006088">
    <property type="protein sequence ID" value="MBY18707.1"/>
    <property type="molecule type" value="Transcribed_RNA"/>
</dbReference>
<keyword evidence="1" id="KW-0472">Membrane</keyword>
<gene>
    <name evidence="2" type="ORF">g.178508</name>
</gene>
<evidence type="ECO:0000313" key="2">
    <source>
        <dbReference type="EMBL" id="MBY18707.1"/>
    </source>
</evidence>
<name>A0A2S2NNJ9_SCHGA</name>
<keyword evidence="1" id="KW-1133">Transmembrane helix</keyword>
<dbReference type="AlphaFoldDB" id="A0A2S2NNJ9"/>